<sequence>MLDKSKLTNEDKELIIAQALNTDEGRTALAQAMVEPIRRSLE</sequence>
<evidence type="ECO:0000313" key="1">
    <source>
        <dbReference type="EMBL" id="KKN09048.1"/>
    </source>
</evidence>
<proteinExistence type="predicted"/>
<name>A0A0F9QUZ9_9ZZZZ</name>
<organism evidence="1">
    <name type="scientific">marine sediment metagenome</name>
    <dbReference type="NCBI Taxonomy" id="412755"/>
    <lineage>
        <taxon>unclassified sequences</taxon>
        <taxon>metagenomes</taxon>
        <taxon>ecological metagenomes</taxon>
    </lineage>
</organism>
<dbReference type="EMBL" id="LAZR01004388">
    <property type="protein sequence ID" value="KKN09048.1"/>
    <property type="molecule type" value="Genomic_DNA"/>
</dbReference>
<protein>
    <submittedName>
        <fullName evidence="1">Uncharacterized protein</fullName>
    </submittedName>
</protein>
<comment type="caution">
    <text evidence="1">The sequence shown here is derived from an EMBL/GenBank/DDBJ whole genome shotgun (WGS) entry which is preliminary data.</text>
</comment>
<accession>A0A0F9QUZ9</accession>
<dbReference type="AlphaFoldDB" id="A0A0F9QUZ9"/>
<gene>
    <name evidence="1" type="ORF">LCGC14_1050530</name>
</gene>
<reference evidence="1" key="1">
    <citation type="journal article" date="2015" name="Nature">
        <title>Complex archaea that bridge the gap between prokaryotes and eukaryotes.</title>
        <authorList>
            <person name="Spang A."/>
            <person name="Saw J.H."/>
            <person name="Jorgensen S.L."/>
            <person name="Zaremba-Niedzwiedzka K."/>
            <person name="Martijn J."/>
            <person name="Lind A.E."/>
            <person name="van Eijk R."/>
            <person name="Schleper C."/>
            <person name="Guy L."/>
            <person name="Ettema T.J."/>
        </authorList>
    </citation>
    <scope>NUCLEOTIDE SEQUENCE</scope>
</reference>